<evidence type="ECO:0000313" key="3">
    <source>
        <dbReference type="Proteomes" id="UP000322499"/>
    </source>
</evidence>
<keyword evidence="3" id="KW-1185">Reference proteome</keyword>
<evidence type="ECO:0000256" key="1">
    <source>
        <dbReference type="SAM" id="Phobius"/>
    </source>
</evidence>
<dbReference type="AlphaFoldDB" id="A0A5S5CYJ0"/>
<accession>A0A5S5CYJ0</accession>
<comment type="caution">
    <text evidence="2">The sequence shown here is derived from an EMBL/GenBank/DDBJ whole genome shotgun (WGS) entry which is preliminary data.</text>
</comment>
<name>A0A5S5CYJ0_9ACTN</name>
<evidence type="ECO:0000313" key="2">
    <source>
        <dbReference type="EMBL" id="TYP88847.1"/>
    </source>
</evidence>
<keyword evidence="1" id="KW-0472">Membrane</keyword>
<keyword evidence="1" id="KW-1133">Transmembrane helix</keyword>
<dbReference type="RefSeq" id="WP_166532086.1">
    <property type="nucleotide sequence ID" value="NZ_VNHW01000003.1"/>
</dbReference>
<dbReference type="EMBL" id="VNHW01000003">
    <property type="protein sequence ID" value="TYP88847.1"/>
    <property type="molecule type" value="Genomic_DNA"/>
</dbReference>
<reference evidence="2 3" key="1">
    <citation type="submission" date="2019-07" db="EMBL/GenBank/DDBJ databases">
        <title>Genomic Encyclopedia of Archaeal and Bacterial Type Strains, Phase II (KMG-II): from individual species to whole genera.</title>
        <authorList>
            <person name="Goeker M."/>
        </authorList>
    </citation>
    <scope>NUCLEOTIDE SEQUENCE [LARGE SCALE GENOMIC DNA]</scope>
    <source>
        <strain evidence="2 3">DSM 46842</strain>
    </source>
</reference>
<gene>
    <name evidence="2" type="ORF">BD833_1032</name>
</gene>
<dbReference type="Proteomes" id="UP000322499">
    <property type="component" value="Unassembled WGS sequence"/>
</dbReference>
<feature type="transmembrane region" description="Helical" evidence="1">
    <location>
        <begin position="21"/>
        <end position="44"/>
    </location>
</feature>
<keyword evidence="1" id="KW-0812">Transmembrane</keyword>
<organism evidence="2 3">
    <name type="scientific">Blastococcus xanthinilyticus</name>
    <dbReference type="NCBI Taxonomy" id="1564164"/>
    <lineage>
        <taxon>Bacteria</taxon>
        <taxon>Bacillati</taxon>
        <taxon>Actinomycetota</taxon>
        <taxon>Actinomycetes</taxon>
        <taxon>Geodermatophilales</taxon>
        <taxon>Geodermatophilaceae</taxon>
        <taxon>Blastococcus</taxon>
    </lineage>
</organism>
<sequence>MRRFGGFVGRSVLEGLRWLHSFVGWWLVLVGALGLVGIVIAFQINDWPAWLWVQVLSATIVALFLIGAYRVWDAADRRAAPVTVETASSPNPLTVLTWNGSDYEPPAAKAWSGPKAFYGPVPPDTVEGVAYGDNDLWYPVGGNSDS</sequence>
<feature type="transmembrane region" description="Helical" evidence="1">
    <location>
        <begin position="50"/>
        <end position="69"/>
    </location>
</feature>
<protein>
    <submittedName>
        <fullName evidence="2">Uncharacterized protein</fullName>
    </submittedName>
</protein>
<proteinExistence type="predicted"/>